<keyword evidence="1" id="KW-0479">Metal-binding</keyword>
<comment type="caution">
    <text evidence="6">The sequence shown here is derived from an EMBL/GenBank/DDBJ whole genome shotgun (WGS) entry which is preliminary data.</text>
</comment>
<dbReference type="PROSITE" id="PS00059">
    <property type="entry name" value="ADH_ZINC"/>
    <property type="match status" value="1"/>
</dbReference>
<evidence type="ECO:0000259" key="4">
    <source>
        <dbReference type="Pfam" id="PF00107"/>
    </source>
</evidence>
<dbReference type="Pfam" id="PF00107">
    <property type="entry name" value="ADH_zinc_N"/>
    <property type="match status" value="1"/>
</dbReference>
<feature type="domain" description="Alcohol dehydrogenase-like N-terminal" evidence="5">
    <location>
        <begin position="26"/>
        <end position="139"/>
    </location>
</feature>
<gene>
    <name evidence="6" type="ORF">SDC9_10142</name>
</gene>
<dbReference type="AlphaFoldDB" id="A0A644TDC9"/>
<proteinExistence type="predicted"/>
<dbReference type="InterPro" id="IPR050129">
    <property type="entry name" value="Zn_alcohol_dh"/>
</dbReference>
<dbReference type="InterPro" id="IPR013149">
    <property type="entry name" value="ADH-like_C"/>
</dbReference>
<protein>
    <submittedName>
        <fullName evidence="6">D-arabitol-phosphate dehydrogenase</fullName>
        <ecNumber evidence="6">1.1.1.301</ecNumber>
    </submittedName>
</protein>
<organism evidence="6">
    <name type="scientific">bioreactor metagenome</name>
    <dbReference type="NCBI Taxonomy" id="1076179"/>
    <lineage>
        <taxon>unclassified sequences</taxon>
        <taxon>metagenomes</taxon>
        <taxon>ecological metagenomes</taxon>
    </lineage>
</organism>
<evidence type="ECO:0000256" key="2">
    <source>
        <dbReference type="ARBA" id="ARBA00022833"/>
    </source>
</evidence>
<evidence type="ECO:0000259" key="5">
    <source>
        <dbReference type="Pfam" id="PF08240"/>
    </source>
</evidence>
<dbReference type="InterPro" id="IPR013154">
    <property type="entry name" value="ADH-like_N"/>
</dbReference>
<dbReference type="EMBL" id="VSSQ01000025">
    <property type="protein sequence ID" value="MPL64487.1"/>
    <property type="molecule type" value="Genomic_DNA"/>
</dbReference>
<dbReference type="Gene3D" id="3.90.180.10">
    <property type="entry name" value="Medium-chain alcohol dehydrogenases, catalytic domain"/>
    <property type="match status" value="1"/>
</dbReference>
<dbReference type="SUPFAM" id="SSF50129">
    <property type="entry name" value="GroES-like"/>
    <property type="match status" value="1"/>
</dbReference>
<dbReference type="InterPro" id="IPR002328">
    <property type="entry name" value="ADH_Zn_CS"/>
</dbReference>
<name>A0A644TDC9_9ZZZZ</name>
<dbReference type="InterPro" id="IPR036291">
    <property type="entry name" value="NAD(P)-bd_dom_sf"/>
</dbReference>
<dbReference type="Pfam" id="PF08240">
    <property type="entry name" value="ADH_N"/>
    <property type="match status" value="1"/>
</dbReference>
<evidence type="ECO:0000256" key="3">
    <source>
        <dbReference type="ARBA" id="ARBA00023002"/>
    </source>
</evidence>
<sequence length="345" mass="36417">MKALVLEAYNKLVYREDYPEPRLRAPDDVIVRIRASAICGSDVHGMDGSTGRRIPPIVMGHEAAGEIVETGSAVRLFKAGDRVTFDSTEYCGTCFHCRRGEVNLCDNRMVLGVSCADYRRDGSFAEYLAVPERILYAMPAALDFAAASLAEPTAVAAHAAAITPMAMGDSTAVIGSGLIGLLLIQILRAHSPGLVLALDTDPERRAAALAAGASVALDPADSASHGRILELTEGRGVDRSFEAVGSSAPIATAIAATRKGGSVTLIGNLSPRVELPLQSVVTRQISLFGSCAMAGEYPLVLRLLASGKIRSDSIISAKAPLSEGAEWFARLYAREKGLLKVVLEP</sequence>
<dbReference type="GO" id="GO:0016491">
    <property type="term" value="F:oxidoreductase activity"/>
    <property type="evidence" value="ECO:0007669"/>
    <property type="project" value="UniProtKB-KW"/>
</dbReference>
<keyword evidence="3 6" id="KW-0560">Oxidoreductase</keyword>
<keyword evidence="2" id="KW-0862">Zinc</keyword>
<dbReference type="Gene3D" id="3.40.50.720">
    <property type="entry name" value="NAD(P)-binding Rossmann-like Domain"/>
    <property type="match status" value="1"/>
</dbReference>
<dbReference type="PANTHER" id="PTHR43401">
    <property type="entry name" value="L-THREONINE 3-DEHYDROGENASE"/>
    <property type="match status" value="1"/>
</dbReference>
<dbReference type="GO" id="GO:0008270">
    <property type="term" value="F:zinc ion binding"/>
    <property type="evidence" value="ECO:0007669"/>
    <property type="project" value="InterPro"/>
</dbReference>
<feature type="domain" description="Alcohol dehydrogenase-like C-terminal" evidence="4">
    <location>
        <begin position="179"/>
        <end position="305"/>
    </location>
</feature>
<dbReference type="SUPFAM" id="SSF51735">
    <property type="entry name" value="NAD(P)-binding Rossmann-fold domains"/>
    <property type="match status" value="1"/>
</dbReference>
<dbReference type="InterPro" id="IPR011032">
    <property type="entry name" value="GroES-like_sf"/>
</dbReference>
<accession>A0A644TDC9</accession>
<evidence type="ECO:0000313" key="6">
    <source>
        <dbReference type="EMBL" id="MPL64487.1"/>
    </source>
</evidence>
<evidence type="ECO:0000256" key="1">
    <source>
        <dbReference type="ARBA" id="ARBA00022723"/>
    </source>
</evidence>
<reference evidence="6" key="1">
    <citation type="submission" date="2019-08" db="EMBL/GenBank/DDBJ databases">
        <authorList>
            <person name="Kucharzyk K."/>
            <person name="Murdoch R.W."/>
            <person name="Higgins S."/>
            <person name="Loffler F."/>
        </authorList>
    </citation>
    <scope>NUCLEOTIDE SEQUENCE</scope>
</reference>
<dbReference type="EC" id="1.1.1.301" evidence="6"/>
<dbReference type="PANTHER" id="PTHR43401:SF2">
    <property type="entry name" value="L-THREONINE 3-DEHYDROGENASE"/>
    <property type="match status" value="1"/>
</dbReference>